<evidence type="ECO:0000256" key="1">
    <source>
        <dbReference type="SAM" id="Phobius"/>
    </source>
</evidence>
<keyword evidence="3" id="KW-1185">Reference proteome</keyword>
<organism evidence="2 3">
    <name type="scientific">Microvirga tunisiensis</name>
    <dbReference type="NCBI Taxonomy" id="2108360"/>
    <lineage>
        <taxon>Bacteria</taxon>
        <taxon>Pseudomonadati</taxon>
        <taxon>Pseudomonadota</taxon>
        <taxon>Alphaproteobacteria</taxon>
        <taxon>Hyphomicrobiales</taxon>
        <taxon>Methylobacteriaceae</taxon>
        <taxon>Microvirga</taxon>
    </lineage>
</organism>
<sequence length="139" mass="14899">MKESRTLENENHRASGNHIPWLEWLASGLGLLMALCVFGFIGWQALHDATSPPMISVTAIETTQVTGGYRVIFEARNVGGAAAAQVRIEGAVPGSDGPEFSSVTLDYIPGHSARKGGLFFTLNPQIEKFTLRAAGFAKP</sequence>
<keyword evidence="1" id="KW-0472">Membrane</keyword>
<dbReference type="EMBL" id="VOSK01000057">
    <property type="protein sequence ID" value="MPR26667.1"/>
    <property type="molecule type" value="Genomic_DNA"/>
</dbReference>
<protein>
    <recommendedName>
        <fullName evidence="4">TIGR02588 family protein</fullName>
    </recommendedName>
</protein>
<evidence type="ECO:0000313" key="3">
    <source>
        <dbReference type="Proteomes" id="UP000403266"/>
    </source>
</evidence>
<reference evidence="2 3" key="1">
    <citation type="journal article" date="2019" name="Syst. Appl. Microbiol.">
        <title>Microvirga tunisiensis sp. nov., a root nodule symbiotic bacterium isolated from Lupinus micranthus and L. luteus grown in Northern Tunisia.</title>
        <authorList>
            <person name="Msaddak A."/>
            <person name="Rejili M."/>
            <person name="Duran D."/>
            <person name="Mars M."/>
            <person name="Palacios J.M."/>
            <person name="Ruiz-Argueso T."/>
            <person name="Rey L."/>
            <person name="Imperial J."/>
        </authorList>
    </citation>
    <scope>NUCLEOTIDE SEQUENCE [LARGE SCALE GENOMIC DNA]</scope>
    <source>
        <strain evidence="2 3">Lmie10</strain>
    </source>
</reference>
<evidence type="ECO:0000313" key="2">
    <source>
        <dbReference type="EMBL" id="MPR26667.1"/>
    </source>
</evidence>
<keyword evidence="1" id="KW-0812">Transmembrane</keyword>
<proteinExistence type="predicted"/>
<gene>
    <name evidence="2" type="ORF">FS320_15940</name>
</gene>
<dbReference type="OrthoDB" id="1445569at2"/>
<dbReference type="RefSeq" id="WP_152712834.1">
    <property type="nucleotide sequence ID" value="NZ_VOSJ01000056.1"/>
</dbReference>
<evidence type="ECO:0008006" key="4">
    <source>
        <dbReference type="Google" id="ProtNLM"/>
    </source>
</evidence>
<comment type="caution">
    <text evidence="2">The sequence shown here is derived from an EMBL/GenBank/DDBJ whole genome shotgun (WGS) entry which is preliminary data.</text>
</comment>
<accession>A0A5N7MIB0</accession>
<dbReference type="Proteomes" id="UP000403266">
    <property type="component" value="Unassembled WGS sequence"/>
</dbReference>
<keyword evidence="1" id="KW-1133">Transmembrane helix</keyword>
<name>A0A5N7MIB0_9HYPH</name>
<feature type="transmembrane region" description="Helical" evidence="1">
    <location>
        <begin position="21"/>
        <end position="46"/>
    </location>
</feature>
<dbReference type="AlphaFoldDB" id="A0A5N7MIB0"/>